<dbReference type="CDD" id="cd24032">
    <property type="entry name" value="ASKHA_NBD_TsaB"/>
    <property type="match status" value="1"/>
</dbReference>
<name>A0A846MQX9_9BACT</name>
<proteinExistence type="predicted"/>
<gene>
    <name evidence="2" type="ORF">FHS56_001378</name>
</gene>
<dbReference type="SUPFAM" id="SSF53067">
    <property type="entry name" value="Actin-like ATPase domain"/>
    <property type="match status" value="2"/>
</dbReference>
<dbReference type="GO" id="GO:0005829">
    <property type="term" value="C:cytosol"/>
    <property type="evidence" value="ECO:0007669"/>
    <property type="project" value="TreeGrafter"/>
</dbReference>
<dbReference type="InterPro" id="IPR000905">
    <property type="entry name" value="Gcp-like_dom"/>
</dbReference>
<comment type="caution">
    <text evidence="2">The sequence shown here is derived from an EMBL/GenBank/DDBJ whole genome shotgun (WGS) entry which is preliminary data.</text>
</comment>
<dbReference type="InterPro" id="IPR022496">
    <property type="entry name" value="T6A_TsaB"/>
</dbReference>
<accession>A0A846MQX9</accession>
<dbReference type="NCBIfam" id="TIGR03725">
    <property type="entry name" value="T6A_YeaZ"/>
    <property type="match status" value="1"/>
</dbReference>
<dbReference type="Pfam" id="PF00814">
    <property type="entry name" value="TsaD"/>
    <property type="match status" value="1"/>
</dbReference>
<dbReference type="RefSeq" id="WP_166919127.1">
    <property type="nucleotide sequence ID" value="NZ_JAASRN010000002.1"/>
</dbReference>
<sequence>MILSIETATDVCSVALHQEGALLASFSLHLPQAHGKHLASLIDKMKQELSLDLKQLNAIAVSKGPGSYTGLRIGVATAKGLCYVLQKPLIAVNTLEAMAHRVQQLKLIKEAWMCPMMDARRMEVYCMLIDEQGKVQMPTEAKIIDQNSFGELLSTKYVIFFGNGMPKCRPLLEAHERALFMEHIIPHAEDVGALAWQRFQEGAFEDIAYFEPFYLKDFIAGKPKSKLNPQ</sequence>
<evidence type="ECO:0000313" key="3">
    <source>
        <dbReference type="Proteomes" id="UP000537126"/>
    </source>
</evidence>
<dbReference type="PANTHER" id="PTHR11735:SF11">
    <property type="entry name" value="TRNA THREONYLCARBAMOYLADENOSINE BIOSYNTHESIS PROTEIN TSAB"/>
    <property type="match status" value="1"/>
</dbReference>
<organism evidence="2 3">
    <name type="scientific">Thermonema lapsum</name>
    <dbReference type="NCBI Taxonomy" id="28195"/>
    <lineage>
        <taxon>Bacteria</taxon>
        <taxon>Pseudomonadati</taxon>
        <taxon>Bacteroidota</taxon>
        <taxon>Cytophagia</taxon>
        <taxon>Cytophagales</taxon>
        <taxon>Thermonemataceae</taxon>
        <taxon>Thermonema</taxon>
    </lineage>
</organism>
<dbReference type="AlphaFoldDB" id="A0A846MQX9"/>
<dbReference type="PANTHER" id="PTHR11735">
    <property type="entry name" value="TRNA N6-ADENOSINE THREONYLCARBAMOYLTRANSFERASE"/>
    <property type="match status" value="1"/>
</dbReference>
<reference evidence="2 3" key="1">
    <citation type="submission" date="2020-03" db="EMBL/GenBank/DDBJ databases">
        <title>Genomic Encyclopedia of Type Strains, Phase IV (KMG-IV): sequencing the most valuable type-strain genomes for metagenomic binning, comparative biology and taxonomic classification.</title>
        <authorList>
            <person name="Goeker M."/>
        </authorList>
    </citation>
    <scope>NUCLEOTIDE SEQUENCE [LARGE SCALE GENOMIC DNA]</scope>
    <source>
        <strain evidence="2 3">DSM 5718</strain>
    </source>
</reference>
<protein>
    <submittedName>
        <fullName evidence="2">tRNA threonylcarbamoyladenosine biosynthesis protein TsaB</fullName>
    </submittedName>
</protein>
<dbReference type="Proteomes" id="UP000537126">
    <property type="component" value="Unassembled WGS sequence"/>
</dbReference>
<dbReference type="EMBL" id="JAASRN010000002">
    <property type="protein sequence ID" value="NIK73865.1"/>
    <property type="molecule type" value="Genomic_DNA"/>
</dbReference>
<dbReference type="InterPro" id="IPR043129">
    <property type="entry name" value="ATPase_NBD"/>
</dbReference>
<evidence type="ECO:0000259" key="1">
    <source>
        <dbReference type="Pfam" id="PF00814"/>
    </source>
</evidence>
<dbReference type="GO" id="GO:0002949">
    <property type="term" value="P:tRNA threonylcarbamoyladenosine modification"/>
    <property type="evidence" value="ECO:0007669"/>
    <property type="project" value="InterPro"/>
</dbReference>
<dbReference type="Gene3D" id="3.30.420.40">
    <property type="match status" value="2"/>
</dbReference>
<feature type="domain" description="Gcp-like" evidence="1">
    <location>
        <begin position="32"/>
        <end position="143"/>
    </location>
</feature>
<keyword evidence="3" id="KW-1185">Reference proteome</keyword>
<evidence type="ECO:0000313" key="2">
    <source>
        <dbReference type="EMBL" id="NIK73865.1"/>
    </source>
</evidence>